<reference evidence="1 2" key="1">
    <citation type="submission" date="2014-07" db="EMBL/GenBank/DDBJ databases">
        <title>Methanogenic archaea and the global carbon cycle.</title>
        <authorList>
            <person name="Henriksen J.R."/>
            <person name="Luke J."/>
            <person name="Reinhart S."/>
            <person name="Benedict M.N."/>
            <person name="Youngblut N.D."/>
            <person name="Metcalf M.E."/>
            <person name="Whitaker R.J."/>
            <person name="Metcalf W.W."/>
        </authorList>
    </citation>
    <scope>NUCLEOTIDE SEQUENCE [LARGE SCALE GENOMIC DNA]</scope>
    <source>
        <strain evidence="1 2">Wiesmoor</strain>
    </source>
</reference>
<dbReference type="Proteomes" id="UP000033038">
    <property type="component" value="Chromosome"/>
</dbReference>
<dbReference type="AlphaFoldDB" id="A0A0E3QJL3"/>
<name>A0A0E3QJL3_METBA</name>
<evidence type="ECO:0000313" key="1">
    <source>
        <dbReference type="EMBL" id="AKB50247.1"/>
    </source>
</evidence>
<accession>A0A0E3QJL3</accession>
<dbReference type="PATRIC" id="fig|1434109.4.peg.1227"/>
<sequence>MYEDETGYEKGEVNKRKIVETEMFSVDDRITIISGIIAIMGKKEGEST</sequence>
<organism evidence="1 2">
    <name type="scientific">Methanosarcina barkeri str. Wiesmoor</name>
    <dbReference type="NCBI Taxonomy" id="1434109"/>
    <lineage>
        <taxon>Archaea</taxon>
        <taxon>Methanobacteriati</taxon>
        <taxon>Methanobacteriota</taxon>
        <taxon>Stenosarchaea group</taxon>
        <taxon>Methanomicrobia</taxon>
        <taxon>Methanosarcinales</taxon>
        <taxon>Methanosarcinaceae</taxon>
        <taxon>Methanosarcina</taxon>
    </lineage>
</organism>
<protein>
    <submittedName>
        <fullName evidence="1">Mobile element protein</fullName>
    </submittedName>
</protein>
<dbReference type="HOGENOM" id="CLU_3039064_0_0_2"/>
<dbReference type="EMBL" id="CP009526">
    <property type="protein sequence ID" value="AKB50247.1"/>
    <property type="molecule type" value="Genomic_DNA"/>
</dbReference>
<evidence type="ECO:0000313" key="2">
    <source>
        <dbReference type="Proteomes" id="UP000033038"/>
    </source>
</evidence>
<dbReference type="KEGG" id="mbw:MSBRW_0994"/>
<gene>
    <name evidence="1" type="ORF">MSBRW_0994</name>
</gene>
<proteinExistence type="predicted"/>